<dbReference type="CDD" id="cd02968">
    <property type="entry name" value="SCO"/>
    <property type="match status" value="1"/>
</dbReference>
<evidence type="ECO:0000313" key="3">
    <source>
        <dbReference type="EMBL" id="AMZ70439.1"/>
    </source>
</evidence>
<dbReference type="Pfam" id="PF02630">
    <property type="entry name" value="SCO1-SenC"/>
    <property type="match status" value="1"/>
</dbReference>
<sequence>MSVLVSRRKVIAGLGVLSLSLLAGCDSGGRPLYKYGKDLSDQILGRTFKLTDTDGYETSLSSFRGMMPMVIFGFTKSPSIVPTALARAVEIKKMMGKDGERFQVIFVTLDPERDTPAILDAYVKSFDPSFVALYGTPKETAATAKEFNVAYEKIPSGSTYTLSHSTTSYVYDYRGTLRLGLSQSLSAQECAEDLLNLMEICE</sequence>
<dbReference type="GO" id="GO:0046872">
    <property type="term" value="F:metal ion binding"/>
    <property type="evidence" value="ECO:0007669"/>
    <property type="project" value="UniProtKB-KW"/>
</dbReference>
<gene>
    <name evidence="3" type="ORF">TK06_04725</name>
</gene>
<dbReference type="PANTHER" id="PTHR12151:SF25">
    <property type="entry name" value="LINALOOL DEHYDRATASE_ISOMERASE DOMAIN-CONTAINING PROTEIN"/>
    <property type="match status" value="1"/>
</dbReference>
<dbReference type="RefSeq" id="WP_063321045.1">
    <property type="nucleotide sequence ID" value="NZ_CP015225.1"/>
</dbReference>
<keyword evidence="2" id="KW-0186">Copper</keyword>
<keyword evidence="2" id="KW-0479">Metal-binding</keyword>
<feature type="binding site" evidence="2">
    <location>
        <position position="164"/>
    </location>
    <ligand>
        <name>Cu cation</name>
        <dbReference type="ChEBI" id="CHEBI:23378"/>
    </ligand>
</feature>
<reference evidence="4" key="1">
    <citation type="submission" date="2016-04" db="EMBL/GenBank/DDBJ databases">
        <authorList>
            <person name="Ray J."/>
            <person name="Price M."/>
            <person name="Deutschbauer A."/>
        </authorList>
    </citation>
    <scope>NUCLEOTIDE SEQUENCE [LARGE SCALE GENOMIC DNA]</scope>
    <source>
        <strain evidence="4">FW300-N2E2</strain>
    </source>
</reference>
<dbReference type="InterPro" id="IPR003782">
    <property type="entry name" value="SCO1/SenC"/>
</dbReference>
<dbReference type="PROSITE" id="PS51257">
    <property type="entry name" value="PROKAR_LIPOPROTEIN"/>
    <property type="match status" value="1"/>
</dbReference>
<evidence type="ECO:0000256" key="1">
    <source>
        <dbReference type="ARBA" id="ARBA00010996"/>
    </source>
</evidence>
<dbReference type="EMBL" id="CP015225">
    <property type="protein sequence ID" value="AMZ70439.1"/>
    <property type="molecule type" value="Genomic_DNA"/>
</dbReference>
<protein>
    <submittedName>
        <fullName evidence="3">Photosynthetic protein synthase I</fullName>
    </submittedName>
</protein>
<dbReference type="AlphaFoldDB" id="A0A159ZUI9"/>
<dbReference type="SUPFAM" id="SSF52833">
    <property type="entry name" value="Thioredoxin-like"/>
    <property type="match status" value="1"/>
</dbReference>
<proteinExistence type="inferred from homology"/>
<evidence type="ECO:0000256" key="2">
    <source>
        <dbReference type="PIRSR" id="PIRSR603782-1"/>
    </source>
</evidence>
<dbReference type="Proteomes" id="UP000076083">
    <property type="component" value="Chromosome"/>
</dbReference>
<accession>A0A159ZUI9</accession>
<reference evidence="3 4" key="2">
    <citation type="journal article" date="2018" name="Nature">
        <title>Mutant phenotypes for thousands of bacterial genes of unknown function.</title>
        <authorList>
            <person name="Price M.N."/>
            <person name="Wetmore K.M."/>
            <person name="Waters R.J."/>
            <person name="Callaghan M."/>
            <person name="Ray J."/>
            <person name="Liu H."/>
            <person name="Kuehl J.V."/>
            <person name="Melnyk R.A."/>
            <person name="Lamson J.S."/>
            <person name="Suh Y."/>
            <person name="Carlson H.K."/>
            <person name="Esquivel Z."/>
            <person name="Sadeeshkumar H."/>
            <person name="Chakraborty R."/>
            <person name="Zane G.M."/>
            <person name="Rubin B.E."/>
            <person name="Wall J.D."/>
            <person name="Visel A."/>
            <person name="Bristow J."/>
            <person name="Blow M.J."/>
            <person name="Arkin A.P."/>
            <person name="Deutschbauer A.M."/>
        </authorList>
    </citation>
    <scope>NUCLEOTIDE SEQUENCE [LARGE SCALE GENOMIC DNA]</scope>
    <source>
        <strain evidence="3 4">FW300-N2E2</strain>
    </source>
</reference>
<dbReference type="InterPro" id="IPR036249">
    <property type="entry name" value="Thioredoxin-like_sf"/>
</dbReference>
<comment type="similarity">
    <text evidence="1">Belongs to the SCO1/2 family.</text>
</comment>
<dbReference type="PANTHER" id="PTHR12151">
    <property type="entry name" value="ELECTRON TRANSPORT PROTIN SCO1/SENC FAMILY MEMBER"/>
    <property type="match status" value="1"/>
</dbReference>
<organism evidence="3 4">
    <name type="scientific">Pseudomonas fluorescens</name>
    <dbReference type="NCBI Taxonomy" id="294"/>
    <lineage>
        <taxon>Bacteria</taxon>
        <taxon>Pseudomonadati</taxon>
        <taxon>Pseudomonadota</taxon>
        <taxon>Gammaproteobacteria</taxon>
        <taxon>Pseudomonadales</taxon>
        <taxon>Pseudomonadaceae</taxon>
        <taxon>Pseudomonas</taxon>
    </lineage>
</organism>
<dbReference type="Gene3D" id="3.40.30.10">
    <property type="entry name" value="Glutaredoxin"/>
    <property type="match status" value="1"/>
</dbReference>
<name>A0A159ZUI9_PSEFL</name>
<evidence type="ECO:0000313" key="4">
    <source>
        <dbReference type="Proteomes" id="UP000076083"/>
    </source>
</evidence>